<reference evidence="4" key="2">
    <citation type="journal article" date="2012" name="PLoS ONE">
        <title>A Deeply Branching Thermophilic Bacterium with an Ancient Acetyl-CoA Pathway Dominates a Subsurface Ecosystem.</title>
        <authorList>
            <person name="Takami H."/>
            <person name="Noguchi H."/>
            <person name="Takaki Y."/>
            <person name="Uchiyama I."/>
            <person name="Toyoda A."/>
            <person name="Nishi S."/>
            <person name="Chee G.-J."/>
            <person name="Arai W."/>
            <person name="Nunoura T."/>
            <person name="Itoh T."/>
            <person name="Hattori M."/>
            <person name="Takai K."/>
        </authorList>
    </citation>
    <scope>NUCLEOTIDE SEQUENCE</scope>
</reference>
<sequence length="109" mass="12384">MIKLELVAQVSQRTGVPKETVLKSLNAALAVIAETLARGEEVRLKKFGTFCVRPRHATRRSHLWTRQLFSVPSKAMPRFYPAKFLKQLTADRLTVVELPSGRLGVRRKE</sequence>
<dbReference type="CDD" id="cd13832">
    <property type="entry name" value="IHF"/>
    <property type="match status" value="1"/>
</dbReference>
<gene>
    <name evidence="4" type="ORF">HGMM_F17E10C07</name>
</gene>
<dbReference type="Gene3D" id="4.10.520.10">
    <property type="entry name" value="IHF-like DNA-binding proteins"/>
    <property type="match status" value="1"/>
</dbReference>
<evidence type="ECO:0000256" key="1">
    <source>
        <dbReference type="ARBA" id="ARBA00023067"/>
    </source>
</evidence>
<dbReference type="EMBL" id="AP011697">
    <property type="protein sequence ID" value="BAL54677.1"/>
    <property type="molecule type" value="Genomic_DNA"/>
</dbReference>
<keyword evidence="1" id="KW-0226">DNA condensation</keyword>
<dbReference type="GO" id="GO:0030261">
    <property type="term" value="P:chromosome condensation"/>
    <property type="evidence" value="ECO:0007669"/>
    <property type="project" value="UniProtKB-KW"/>
</dbReference>
<dbReference type="AlphaFoldDB" id="H5SEU1"/>
<dbReference type="PANTHER" id="PTHR33175:SF3">
    <property type="entry name" value="DNA-BINDING PROTEIN HU-BETA"/>
    <property type="match status" value="1"/>
</dbReference>
<dbReference type="InterPro" id="IPR000119">
    <property type="entry name" value="Hist_DNA-bd"/>
</dbReference>
<dbReference type="GO" id="GO:0030527">
    <property type="term" value="F:structural constituent of chromatin"/>
    <property type="evidence" value="ECO:0007669"/>
    <property type="project" value="InterPro"/>
</dbReference>
<dbReference type="SUPFAM" id="SSF47729">
    <property type="entry name" value="IHF-like DNA-binding proteins"/>
    <property type="match status" value="1"/>
</dbReference>
<evidence type="ECO:0000256" key="3">
    <source>
        <dbReference type="RuleBase" id="RU003939"/>
    </source>
</evidence>
<comment type="similarity">
    <text evidence="3">Belongs to the bacterial histone-like protein family.</text>
</comment>
<evidence type="ECO:0000256" key="2">
    <source>
        <dbReference type="ARBA" id="ARBA00023125"/>
    </source>
</evidence>
<keyword evidence="2 4" id="KW-0238">DNA-binding</keyword>
<evidence type="ECO:0000313" key="4">
    <source>
        <dbReference type="EMBL" id="BAL54677.1"/>
    </source>
</evidence>
<proteinExistence type="inferred from homology"/>
<dbReference type="InterPro" id="IPR010992">
    <property type="entry name" value="IHF-like_DNA-bd_dom_sf"/>
</dbReference>
<dbReference type="Pfam" id="PF00216">
    <property type="entry name" value="Bac_DNA_binding"/>
    <property type="match status" value="1"/>
</dbReference>
<accession>H5SEU1</accession>
<dbReference type="PANTHER" id="PTHR33175">
    <property type="entry name" value="DNA-BINDING PROTEIN HU"/>
    <property type="match status" value="1"/>
</dbReference>
<protein>
    <submittedName>
        <fullName evidence="4">DNA-binding protein HU-beta</fullName>
    </submittedName>
</protein>
<name>H5SEU1_9BACT</name>
<dbReference type="GO" id="GO:0003677">
    <property type="term" value="F:DNA binding"/>
    <property type="evidence" value="ECO:0007669"/>
    <property type="project" value="UniProtKB-KW"/>
</dbReference>
<reference evidence="4" key="1">
    <citation type="journal article" date="2005" name="Environ. Microbiol.">
        <title>Genetic and functional properties of uncultivated thermophilic crenarchaeotes from a subsurface gold mine as revealed by analysis of genome fragments.</title>
        <authorList>
            <person name="Nunoura T."/>
            <person name="Hirayama H."/>
            <person name="Takami H."/>
            <person name="Oida H."/>
            <person name="Nishi S."/>
            <person name="Shimamura S."/>
            <person name="Suzuki Y."/>
            <person name="Inagaki F."/>
            <person name="Takai K."/>
            <person name="Nealson K.H."/>
            <person name="Horikoshi K."/>
        </authorList>
    </citation>
    <scope>NUCLEOTIDE SEQUENCE</scope>
</reference>
<organism evidence="4">
    <name type="scientific">uncultured Acetothermia bacterium</name>
    <dbReference type="NCBI Taxonomy" id="236499"/>
    <lineage>
        <taxon>Bacteria</taxon>
        <taxon>Candidatus Bipolaricaulota</taxon>
        <taxon>environmental samples</taxon>
    </lineage>
</organism>
<dbReference type="SMART" id="SM00411">
    <property type="entry name" value="BHL"/>
    <property type="match status" value="1"/>
</dbReference>